<dbReference type="SUPFAM" id="SSF51445">
    <property type="entry name" value="(Trans)glycosidases"/>
    <property type="match status" value="1"/>
</dbReference>
<dbReference type="RefSeq" id="XP_069227114.1">
    <property type="nucleotide sequence ID" value="XM_069376030.1"/>
</dbReference>
<feature type="signal peptide" evidence="2">
    <location>
        <begin position="1"/>
        <end position="18"/>
    </location>
</feature>
<comment type="caution">
    <text evidence="4">The sequence shown here is derived from an EMBL/GenBank/DDBJ whole genome shotgun (WGS) entry which is preliminary data.</text>
</comment>
<feature type="compositionally biased region" description="Polar residues" evidence="1">
    <location>
        <begin position="152"/>
        <end position="163"/>
    </location>
</feature>
<feature type="chain" id="PRO_5044339106" description="Asl1-like glycosyl hydrolase catalytic domain-containing protein" evidence="2">
    <location>
        <begin position="19"/>
        <end position="461"/>
    </location>
</feature>
<sequence>MAPVNTLSVLAFATAALAVPYNHGHGHAKYHNNRPSGFSAYPYPNANGTIHATGTGFATGAAIAPASETDVVAEYETVSDVETTTAVVPTTYADASSSPCTTDVTVTSTAKVTVTVTPGASSQAASSPASSEAAAVQSSSESSAPAYSQAPTSYSTKAEAQTQSAPAAYSSPAPTSSAVSSAESSAAPSPTLTYAAANKNVDLGISYGGSPSSSSAAPSSSASSSSSDNSSKGKRGVAYNDASLTECLVSSPAIGWGYNWGSSSSGLSDSVKFVPMLWGPTSEFTDSWSDNAKSAIDSGSTHLFSFNEPDLGSQANLTPQEAADAWRTYMEPFAGKAKLCSPSVTNGGGDMGLNWLSSFLESCSDCTIDCLNVHWYDSAENVEYFKKHVNDALDLADGKKDVFVSEFAATGSDDQISTFLETVMPWMDDMSNVGGYAYFMAGEGKLVSGSEQSAIGKTYAS</sequence>
<reference evidence="4 5" key="1">
    <citation type="journal article" date="2020" name="Microbiol. Resour. Announc.">
        <title>Draft Genome Sequence of a Cladosporium Species Isolated from the Mesophotic Ascidian Didemnum maculosum.</title>
        <authorList>
            <person name="Gioti A."/>
            <person name="Siaperas R."/>
            <person name="Nikolaivits E."/>
            <person name="Le Goff G."/>
            <person name="Ouazzani J."/>
            <person name="Kotoulas G."/>
            <person name="Topakas E."/>
        </authorList>
    </citation>
    <scope>NUCLEOTIDE SEQUENCE [LARGE SCALE GENOMIC DNA]</scope>
    <source>
        <strain evidence="4 5">TM138-S3</strain>
    </source>
</reference>
<dbReference type="Gene3D" id="3.20.20.80">
    <property type="entry name" value="Glycosidases"/>
    <property type="match status" value="1"/>
</dbReference>
<dbReference type="PANTHER" id="PTHR34154">
    <property type="entry name" value="ALKALI-SENSITIVE LINKAGE PROTEIN 1"/>
    <property type="match status" value="1"/>
</dbReference>
<dbReference type="InterPro" id="IPR053183">
    <property type="entry name" value="ASL1"/>
</dbReference>
<dbReference type="GO" id="GO:0071966">
    <property type="term" value="P:fungal-type cell wall polysaccharide metabolic process"/>
    <property type="evidence" value="ECO:0007669"/>
    <property type="project" value="TreeGrafter"/>
</dbReference>
<name>A0AB34KGY6_9PEZI</name>
<evidence type="ECO:0000256" key="1">
    <source>
        <dbReference type="SAM" id="MobiDB-lite"/>
    </source>
</evidence>
<feature type="compositionally biased region" description="Low complexity" evidence="1">
    <location>
        <begin position="164"/>
        <end position="185"/>
    </location>
</feature>
<dbReference type="Proteomes" id="UP000803884">
    <property type="component" value="Unassembled WGS sequence"/>
</dbReference>
<dbReference type="PANTHER" id="PTHR34154:SF10">
    <property type="entry name" value="ASL1-LIKE GLYCOSYL HYDROLASE CATALYTIC DOMAIN-CONTAINING PROTEIN"/>
    <property type="match status" value="1"/>
</dbReference>
<dbReference type="Pfam" id="PF11790">
    <property type="entry name" value="Glyco_hydro_cc"/>
    <property type="match status" value="1"/>
</dbReference>
<evidence type="ECO:0000259" key="3">
    <source>
        <dbReference type="Pfam" id="PF11790"/>
    </source>
</evidence>
<feature type="region of interest" description="Disordered" evidence="1">
    <location>
        <begin position="119"/>
        <end position="185"/>
    </location>
</feature>
<organism evidence="4 5">
    <name type="scientific">Cladosporium halotolerans</name>
    <dbReference type="NCBI Taxonomy" id="1052096"/>
    <lineage>
        <taxon>Eukaryota</taxon>
        <taxon>Fungi</taxon>
        <taxon>Dikarya</taxon>
        <taxon>Ascomycota</taxon>
        <taxon>Pezizomycotina</taxon>
        <taxon>Dothideomycetes</taxon>
        <taxon>Dothideomycetidae</taxon>
        <taxon>Cladosporiales</taxon>
        <taxon>Cladosporiaceae</taxon>
        <taxon>Cladosporium</taxon>
    </lineage>
</organism>
<feature type="region of interest" description="Disordered" evidence="1">
    <location>
        <begin position="209"/>
        <end position="236"/>
    </location>
</feature>
<accession>A0AB34KGY6</accession>
<feature type="compositionally biased region" description="Low complexity" evidence="1">
    <location>
        <begin position="119"/>
        <end position="151"/>
    </location>
</feature>
<keyword evidence="5" id="KW-1185">Reference proteome</keyword>
<dbReference type="EMBL" id="JAAQHG020000030">
    <property type="protein sequence ID" value="KAL1584008.1"/>
    <property type="molecule type" value="Genomic_DNA"/>
</dbReference>
<feature type="compositionally biased region" description="Low complexity" evidence="1">
    <location>
        <begin position="210"/>
        <end position="230"/>
    </location>
</feature>
<dbReference type="GeneID" id="96008868"/>
<evidence type="ECO:0000313" key="5">
    <source>
        <dbReference type="Proteomes" id="UP000803884"/>
    </source>
</evidence>
<dbReference type="InterPro" id="IPR017853">
    <property type="entry name" value="GH"/>
</dbReference>
<dbReference type="GO" id="GO:0009277">
    <property type="term" value="C:fungal-type cell wall"/>
    <property type="evidence" value="ECO:0007669"/>
    <property type="project" value="TreeGrafter"/>
</dbReference>
<feature type="domain" description="Asl1-like glycosyl hydrolase catalytic" evidence="3">
    <location>
        <begin position="236"/>
        <end position="459"/>
    </location>
</feature>
<keyword evidence="2" id="KW-0732">Signal</keyword>
<evidence type="ECO:0000313" key="4">
    <source>
        <dbReference type="EMBL" id="KAL1584008.1"/>
    </source>
</evidence>
<protein>
    <recommendedName>
        <fullName evidence="3">Asl1-like glycosyl hydrolase catalytic domain-containing protein</fullName>
    </recommendedName>
</protein>
<dbReference type="AlphaFoldDB" id="A0AB34KGY6"/>
<dbReference type="InterPro" id="IPR024655">
    <property type="entry name" value="Asl1_glyco_hydro_catalytic"/>
</dbReference>
<evidence type="ECO:0000256" key="2">
    <source>
        <dbReference type="SAM" id="SignalP"/>
    </source>
</evidence>
<proteinExistence type="predicted"/>
<gene>
    <name evidence="4" type="ORF">WHR41_07425</name>
</gene>